<feature type="domain" description="Penicillin-binding protein transpeptidase" evidence="12">
    <location>
        <begin position="323"/>
        <end position="650"/>
    </location>
</feature>
<evidence type="ECO:0000256" key="1">
    <source>
        <dbReference type="ARBA" id="ARBA00004167"/>
    </source>
</evidence>
<proteinExistence type="inferred from homology"/>
<keyword evidence="15" id="KW-1185">Reference proteome</keyword>
<evidence type="ECO:0000256" key="2">
    <source>
        <dbReference type="ARBA" id="ARBA00004236"/>
    </source>
</evidence>
<dbReference type="Proteomes" id="UP000608071">
    <property type="component" value="Unassembled WGS sequence"/>
</dbReference>
<evidence type="ECO:0000256" key="10">
    <source>
        <dbReference type="ARBA" id="ARBA00023316"/>
    </source>
</evidence>
<evidence type="ECO:0000256" key="5">
    <source>
        <dbReference type="ARBA" id="ARBA00022692"/>
    </source>
</evidence>
<keyword evidence="5 11" id="KW-0812">Transmembrane</keyword>
<comment type="similarity">
    <text evidence="3">Belongs to the transpeptidase family.</text>
</comment>
<keyword evidence="6" id="KW-0133">Cell shape</keyword>
<evidence type="ECO:0000256" key="4">
    <source>
        <dbReference type="ARBA" id="ARBA00022475"/>
    </source>
</evidence>
<evidence type="ECO:0000256" key="9">
    <source>
        <dbReference type="ARBA" id="ARBA00023136"/>
    </source>
</evidence>
<name>A0ABR8T1S3_9BACL</name>
<dbReference type="InterPro" id="IPR012338">
    <property type="entry name" value="Beta-lactam/transpept-like"/>
</dbReference>
<comment type="caution">
    <text evidence="14">The sequence shown here is derived from an EMBL/GenBank/DDBJ whole genome shotgun (WGS) entry which is preliminary data.</text>
</comment>
<keyword evidence="4" id="KW-1003">Cell membrane</keyword>
<dbReference type="PANTHER" id="PTHR30627:SF2">
    <property type="entry name" value="PEPTIDOGLYCAN D,D-TRANSPEPTIDASE MRDA"/>
    <property type="match status" value="1"/>
</dbReference>
<evidence type="ECO:0000259" key="13">
    <source>
        <dbReference type="Pfam" id="PF03717"/>
    </source>
</evidence>
<dbReference type="SUPFAM" id="SSF56601">
    <property type="entry name" value="beta-lactamase/transpeptidase-like"/>
    <property type="match status" value="1"/>
</dbReference>
<dbReference type="InterPro" id="IPR001460">
    <property type="entry name" value="PCN-bd_Tpept"/>
</dbReference>
<keyword evidence="8 11" id="KW-1133">Transmembrane helix</keyword>
<dbReference type="SUPFAM" id="SSF56519">
    <property type="entry name" value="Penicillin binding protein dimerisation domain"/>
    <property type="match status" value="1"/>
</dbReference>
<dbReference type="InterPro" id="IPR036138">
    <property type="entry name" value="PBP_dimer_sf"/>
</dbReference>
<evidence type="ECO:0000313" key="14">
    <source>
        <dbReference type="EMBL" id="MBD7969642.1"/>
    </source>
</evidence>
<comment type="subcellular location">
    <subcellularLocation>
        <location evidence="2">Cell membrane</location>
    </subcellularLocation>
    <subcellularLocation>
        <location evidence="1">Membrane</location>
        <topology evidence="1">Single-pass membrane protein</topology>
    </subcellularLocation>
</comment>
<sequence>MTQQQNHEKEELSNKRRFSFRLNFFFFSSFIIFSIIIIRLAVLQFVEGPELAQQESGSVTKNIPLLPVRGSILDSTGEVKLAYSEPIQSLYITLYKNYSKPTDGSVNPNHAEALEMAERLAEVFEKYKDPDAETITAADIEKAMDLNYRQTHGYTPRLIKSNLSEKEIAYFLQHKKEFPGVSVIEETVRKYDEDTVAVQAIGYLKTFKTSKTLEKYKQIDETNKDQTEPGLVYSELESVGADGLEMQYQDELRGKAGYSQIPINPLNLPEEGTVIQAPEKGNDIVSTINKDIQVETEQAILDQLDWLHRNPVSGKLHPNATTGYAVAMEVDTGNIVAMASMPDYDPNDEWDYDKIKYIYRNGTTESYPPDDSRRRMESTVLLGSTIKPLSVLIGLKEGLFSTNTAYQDVGYALFGRDDSRVRNSQNHVYGLLFPDTAIKHSSNAFMVDMIGERLYNKFGSKGIDIWDQHMKEFGLGVETGVDLPREFKGQIEYKNEKETALSRLAFASFGQQGKYTTMQLAQYTTMLANKGKRLEPHLIKEIRDSEGNIVKKIEPKILNEVDFADEYWNTVHRGMSTNVDMAFSGFPYDFARKTGTSQQDIFYNGTKNRIDNGVFIAFAPRNNPKLAVAVVIPEGGFGSSSAAPVARKIFDAYDKVYGLDGVPKGDPQDDEETSQNE</sequence>
<evidence type="ECO:0000256" key="3">
    <source>
        <dbReference type="ARBA" id="ARBA00007171"/>
    </source>
</evidence>
<feature type="domain" description="Penicillin-binding protein dimerisation" evidence="13">
    <location>
        <begin position="67"/>
        <end position="265"/>
    </location>
</feature>
<dbReference type="Gene3D" id="3.40.710.10">
    <property type="entry name" value="DD-peptidase/beta-lactamase superfamily"/>
    <property type="match status" value="1"/>
</dbReference>
<protein>
    <submittedName>
        <fullName evidence="14">Penicillin-binding protein 2</fullName>
    </submittedName>
</protein>
<dbReference type="Gene3D" id="3.90.1310.10">
    <property type="entry name" value="Penicillin-binding protein 2a (Domain 2)"/>
    <property type="match status" value="1"/>
</dbReference>
<evidence type="ECO:0000256" key="8">
    <source>
        <dbReference type="ARBA" id="ARBA00022989"/>
    </source>
</evidence>
<dbReference type="InterPro" id="IPR005311">
    <property type="entry name" value="PBP_dimer"/>
</dbReference>
<feature type="transmembrane region" description="Helical" evidence="11">
    <location>
        <begin position="20"/>
        <end position="42"/>
    </location>
</feature>
<evidence type="ECO:0000256" key="11">
    <source>
        <dbReference type="SAM" id="Phobius"/>
    </source>
</evidence>
<evidence type="ECO:0000256" key="6">
    <source>
        <dbReference type="ARBA" id="ARBA00022960"/>
    </source>
</evidence>
<dbReference type="EMBL" id="JACSQL010000008">
    <property type="protein sequence ID" value="MBD7969642.1"/>
    <property type="molecule type" value="Genomic_DNA"/>
</dbReference>
<evidence type="ECO:0000259" key="12">
    <source>
        <dbReference type="Pfam" id="PF00905"/>
    </source>
</evidence>
<evidence type="ECO:0000313" key="15">
    <source>
        <dbReference type="Proteomes" id="UP000608071"/>
    </source>
</evidence>
<keyword evidence="9 11" id="KW-0472">Membrane</keyword>
<evidence type="ECO:0000256" key="7">
    <source>
        <dbReference type="ARBA" id="ARBA00022984"/>
    </source>
</evidence>
<dbReference type="PANTHER" id="PTHR30627">
    <property type="entry name" value="PEPTIDOGLYCAN D,D-TRANSPEPTIDASE"/>
    <property type="match status" value="1"/>
</dbReference>
<organism evidence="14 15">
    <name type="scientific">Paenibacillus gallinarum</name>
    <dbReference type="NCBI Taxonomy" id="2762232"/>
    <lineage>
        <taxon>Bacteria</taxon>
        <taxon>Bacillati</taxon>
        <taxon>Bacillota</taxon>
        <taxon>Bacilli</taxon>
        <taxon>Bacillales</taxon>
        <taxon>Paenibacillaceae</taxon>
        <taxon>Paenibacillus</taxon>
    </lineage>
</organism>
<keyword evidence="7" id="KW-0573">Peptidoglycan synthesis</keyword>
<dbReference type="Pfam" id="PF03717">
    <property type="entry name" value="PBP_dimer"/>
    <property type="match status" value="1"/>
</dbReference>
<accession>A0ABR8T1S3</accession>
<dbReference type="RefSeq" id="WP_191801943.1">
    <property type="nucleotide sequence ID" value="NZ_JACSQL010000008.1"/>
</dbReference>
<keyword evidence="10" id="KW-0961">Cell wall biogenesis/degradation</keyword>
<reference evidence="14 15" key="1">
    <citation type="submission" date="2020-08" db="EMBL/GenBank/DDBJ databases">
        <title>A Genomic Blueprint of the Chicken Gut Microbiome.</title>
        <authorList>
            <person name="Gilroy R."/>
            <person name="Ravi A."/>
            <person name="Getino M."/>
            <person name="Pursley I."/>
            <person name="Horton D.L."/>
            <person name="Alikhan N.-F."/>
            <person name="Baker D."/>
            <person name="Gharbi K."/>
            <person name="Hall N."/>
            <person name="Watson M."/>
            <person name="Adriaenssens E.M."/>
            <person name="Foster-Nyarko E."/>
            <person name="Jarju S."/>
            <person name="Secka A."/>
            <person name="Antonio M."/>
            <person name="Oren A."/>
            <person name="Chaudhuri R."/>
            <person name="La Ragione R.M."/>
            <person name="Hildebrand F."/>
            <person name="Pallen M.J."/>
        </authorList>
    </citation>
    <scope>NUCLEOTIDE SEQUENCE [LARGE SCALE GENOMIC DNA]</scope>
    <source>
        <strain evidence="14 15">Sa2BVA9</strain>
    </source>
</reference>
<dbReference type="Pfam" id="PF00905">
    <property type="entry name" value="Transpeptidase"/>
    <property type="match status" value="1"/>
</dbReference>
<dbReference type="InterPro" id="IPR050515">
    <property type="entry name" value="Beta-lactam/transpept"/>
</dbReference>
<gene>
    <name evidence="14" type="ORF">H9647_16395</name>
</gene>